<dbReference type="PANTHER" id="PTHR37810:SF5">
    <property type="entry name" value="IMMUNITY PROTEIN SDPI"/>
    <property type="match status" value="1"/>
</dbReference>
<evidence type="ECO:0000256" key="1">
    <source>
        <dbReference type="SAM" id="Phobius"/>
    </source>
</evidence>
<dbReference type="PANTHER" id="PTHR37810">
    <property type="entry name" value="IMMUNITY PROTEIN SDPI"/>
    <property type="match status" value="1"/>
</dbReference>
<keyword evidence="1" id="KW-1133">Transmembrane helix</keyword>
<feature type="transmembrane region" description="Helical" evidence="1">
    <location>
        <begin position="99"/>
        <end position="117"/>
    </location>
</feature>
<sequence>MKKISGSIKNMTFSDWVYWGMALVPFAISLVFYSRLPEQVPTHWNGAGEVNGYSSRLMACFGIPGFMLLMAVVVNFAFLADPKRANIARSRELKQITRWFIVILAVLVQCITMLSGVGVELNVGLLTSVPISILFIVIGNYMPKCKQNYTLGIKLPWTLADEDNWNRTHRLAGYVWTLGGLAMLAFGLMGRSGPYFVIVVAIILIPTIYSYVLWKRSGGGENHGKNR</sequence>
<feature type="transmembrane region" description="Helical" evidence="1">
    <location>
        <begin position="123"/>
        <end position="142"/>
    </location>
</feature>
<gene>
    <name evidence="3" type="ORF">SAMN05216313_103149</name>
</gene>
<feature type="transmembrane region" description="Helical" evidence="1">
    <location>
        <begin position="56"/>
        <end position="78"/>
    </location>
</feature>
<dbReference type="Pfam" id="PF07853">
    <property type="entry name" value="DUF1648"/>
    <property type="match status" value="1"/>
</dbReference>
<feature type="transmembrane region" description="Helical" evidence="1">
    <location>
        <begin position="171"/>
        <end position="189"/>
    </location>
</feature>
<dbReference type="InterPro" id="IPR012867">
    <property type="entry name" value="DUF1648"/>
</dbReference>
<feature type="domain" description="DUF1648" evidence="2">
    <location>
        <begin position="21"/>
        <end position="68"/>
    </location>
</feature>
<dbReference type="EMBL" id="FOIM01000003">
    <property type="protein sequence ID" value="SET22791.1"/>
    <property type="molecule type" value="Genomic_DNA"/>
</dbReference>
<proteinExistence type="predicted"/>
<keyword evidence="1" id="KW-0472">Membrane</keyword>
<organism evidence="3 4">
    <name type="scientific">Enterocloster lavalensis</name>
    <dbReference type="NCBI Taxonomy" id="460384"/>
    <lineage>
        <taxon>Bacteria</taxon>
        <taxon>Bacillati</taxon>
        <taxon>Bacillota</taxon>
        <taxon>Clostridia</taxon>
        <taxon>Lachnospirales</taxon>
        <taxon>Lachnospiraceae</taxon>
        <taxon>Enterocloster</taxon>
    </lineage>
</organism>
<dbReference type="Proteomes" id="UP000198508">
    <property type="component" value="Unassembled WGS sequence"/>
</dbReference>
<dbReference type="InterPro" id="IPR025962">
    <property type="entry name" value="SdpI/YhfL"/>
</dbReference>
<keyword evidence="1" id="KW-0812">Transmembrane</keyword>
<dbReference type="InterPro" id="IPR026272">
    <property type="entry name" value="SdpI"/>
</dbReference>
<dbReference type="Pfam" id="PF13630">
    <property type="entry name" value="SdpI"/>
    <property type="match status" value="1"/>
</dbReference>
<evidence type="ECO:0000313" key="4">
    <source>
        <dbReference type="Proteomes" id="UP000198508"/>
    </source>
</evidence>
<dbReference type="RefSeq" id="WP_092361092.1">
    <property type="nucleotide sequence ID" value="NZ_CABJCG010000001.1"/>
</dbReference>
<dbReference type="PIRSF" id="PIRSF038959">
    <property type="entry name" value="SdpI"/>
    <property type="match status" value="1"/>
</dbReference>
<feature type="transmembrane region" description="Helical" evidence="1">
    <location>
        <begin position="195"/>
        <end position="214"/>
    </location>
</feature>
<accession>A0A1I0CU27</accession>
<dbReference type="GO" id="GO:0009636">
    <property type="term" value="P:response to toxic substance"/>
    <property type="evidence" value="ECO:0007669"/>
    <property type="project" value="TreeGrafter"/>
</dbReference>
<keyword evidence="4" id="KW-1185">Reference proteome</keyword>
<evidence type="ECO:0000259" key="2">
    <source>
        <dbReference type="Pfam" id="PF07853"/>
    </source>
</evidence>
<dbReference type="AlphaFoldDB" id="A0A1I0CU27"/>
<name>A0A1I0CU27_9FIRM</name>
<reference evidence="4" key="1">
    <citation type="submission" date="2016-10" db="EMBL/GenBank/DDBJ databases">
        <authorList>
            <person name="Varghese N."/>
            <person name="Submissions S."/>
        </authorList>
    </citation>
    <scope>NUCLEOTIDE SEQUENCE [LARGE SCALE GENOMIC DNA]</scope>
    <source>
        <strain evidence="4">NLAE-zl-G277</strain>
    </source>
</reference>
<feature type="transmembrane region" description="Helical" evidence="1">
    <location>
        <begin position="16"/>
        <end position="36"/>
    </location>
</feature>
<evidence type="ECO:0000313" key="3">
    <source>
        <dbReference type="EMBL" id="SET22791.1"/>
    </source>
</evidence>
<protein>
    <submittedName>
        <fullName evidence="3">Uncharacterized membrane protein</fullName>
    </submittedName>
</protein>
<dbReference type="STRING" id="460384.SAMN05216313_103149"/>